<feature type="chain" id="PRO_5003311288" description="SusD/RagB family nutrient-binding outer membrane lipoprotein" evidence="1">
    <location>
        <begin position="25"/>
        <end position="481"/>
    </location>
</feature>
<sequence length="481" mass="53210">MPKKITMKKIFLYIAPLLILASCAKDLDDYNYDQKNPTVVPAGALFSNALKELSDNITTPSVNINVFRFWVQQWTATTYQDEPQYDFVTRNIPQAFWGAFYRDVLMDLQESKTIASQDEEIDEAVKNNQIACIEIASVYTWAGMVNTWGDLPYIQALNVDEHGQPTYDDAATIYADLLRRLDAAIALINTGETGFGDADLLYGDDMAGWLKFAHSLRLRMAITLADVNPAEAQSIISESASLAFTSNADNASFAYQTSTPNNNPVSGALNPNFTTRQDYVGGKPFIDRLNSLSDPRRPFFFTTINGAYIGGGIGLNNEFANTSSPSAKVIAPDFEALLMDYSEVEFILAEAAERWGMGSAAEHYNKAIEASITYWGGTSAQVAAYLAQPSVAYATAGSSWKEKIGNQKWIALYNRGFDAWVEWKRLDYPQLAVASGAVRPNIPYRLTYPPSEYTLNETNVNAAVSKLGADDVSHKVFWDVN</sequence>
<name>F4CD62_SPHS2</name>
<dbReference type="Gene3D" id="1.25.40.390">
    <property type="match status" value="1"/>
</dbReference>
<accession>F4CD62</accession>
<feature type="signal peptide" evidence="1">
    <location>
        <begin position="1"/>
        <end position="24"/>
    </location>
</feature>
<dbReference type="PROSITE" id="PS51257">
    <property type="entry name" value="PROKAR_LIPOPROTEIN"/>
    <property type="match status" value="1"/>
</dbReference>
<dbReference type="KEGG" id="shg:Sph21_1103"/>
<dbReference type="HOGENOM" id="CLU_025928_1_0_10"/>
<evidence type="ECO:0000313" key="2">
    <source>
        <dbReference type="EMBL" id="ADZ77673.1"/>
    </source>
</evidence>
<reference evidence="2" key="1">
    <citation type="submission" date="2011-03" db="EMBL/GenBank/DDBJ databases">
        <title>Complete sequence of Sphingobacterium sp. 21.</title>
        <authorList>
            <consortium name="US DOE Joint Genome Institute"/>
            <person name="Lucas S."/>
            <person name="Copeland A."/>
            <person name="Lapidus A."/>
            <person name="Cheng J.-F."/>
            <person name="Goodwin L."/>
            <person name="Pitluck S."/>
            <person name="Davenport K."/>
            <person name="Detter J.C."/>
            <person name="Han C."/>
            <person name="Tapia R."/>
            <person name="Land M."/>
            <person name="Hauser L."/>
            <person name="Kyrpides N."/>
            <person name="Ivanova N."/>
            <person name="Ovchinnikova G."/>
            <person name="Pagani I."/>
            <person name="Siebers A.K."/>
            <person name="Allgaier M."/>
            <person name="Thelen M.P."/>
            <person name="Hugenholtz P."/>
            <person name="Woyke T."/>
        </authorList>
    </citation>
    <scope>NUCLEOTIDE SEQUENCE</scope>
    <source>
        <strain evidence="2">21</strain>
    </source>
</reference>
<proteinExistence type="predicted"/>
<protein>
    <recommendedName>
        <fullName evidence="3">SusD/RagB family nutrient-binding outer membrane lipoprotein</fullName>
    </recommendedName>
</protein>
<dbReference type="EMBL" id="CP002584">
    <property type="protein sequence ID" value="ADZ77673.1"/>
    <property type="molecule type" value="Genomic_DNA"/>
</dbReference>
<dbReference type="SUPFAM" id="SSF48452">
    <property type="entry name" value="TPR-like"/>
    <property type="match status" value="1"/>
</dbReference>
<dbReference type="InterPro" id="IPR011990">
    <property type="entry name" value="TPR-like_helical_dom_sf"/>
</dbReference>
<dbReference type="Pfam" id="PF12771">
    <property type="entry name" value="SusD-like_2"/>
    <property type="match status" value="1"/>
</dbReference>
<evidence type="ECO:0000256" key="1">
    <source>
        <dbReference type="SAM" id="SignalP"/>
    </source>
</evidence>
<dbReference type="InterPro" id="IPR041662">
    <property type="entry name" value="SusD-like_2"/>
</dbReference>
<dbReference type="PATRIC" id="fig|743722.3.peg.1184"/>
<keyword evidence="1" id="KW-0732">Signal</keyword>
<dbReference type="eggNOG" id="COG4198">
    <property type="taxonomic scope" value="Bacteria"/>
</dbReference>
<evidence type="ECO:0008006" key="3">
    <source>
        <dbReference type="Google" id="ProtNLM"/>
    </source>
</evidence>
<dbReference type="AlphaFoldDB" id="F4CD62"/>
<gene>
    <name evidence="2" type="ordered locus">Sph21_1103</name>
</gene>
<dbReference type="STRING" id="743722.Sph21_1103"/>
<organism evidence="2">
    <name type="scientific">Sphingobacterium sp. (strain 21)</name>
    <dbReference type="NCBI Taxonomy" id="743722"/>
    <lineage>
        <taxon>Bacteria</taxon>
        <taxon>Pseudomonadati</taxon>
        <taxon>Bacteroidota</taxon>
        <taxon>Sphingobacteriia</taxon>
        <taxon>Sphingobacteriales</taxon>
        <taxon>Sphingobacteriaceae</taxon>
        <taxon>Sphingobacterium</taxon>
    </lineage>
</organism>